<accession>A0A9D1PLV1</accession>
<feature type="domain" description="CBS" evidence="3">
    <location>
        <begin position="7"/>
        <end position="66"/>
    </location>
</feature>
<name>A0A9D1PLV1_9BACI</name>
<dbReference type="EMBL" id="DXHX01000074">
    <property type="protein sequence ID" value="HIV74452.1"/>
    <property type="molecule type" value="Genomic_DNA"/>
</dbReference>
<comment type="caution">
    <text evidence="4">The sequence shown here is derived from an EMBL/GenBank/DDBJ whole genome shotgun (WGS) entry which is preliminary data.</text>
</comment>
<dbReference type="AlphaFoldDB" id="A0A9D1PLV1"/>
<protein>
    <submittedName>
        <fullName evidence="4">CBS domain-containing protein</fullName>
    </submittedName>
</protein>
<dbReference type="InterPro" id="IPR000644">
    <property type="entry name" value="CBS_dom"/>
</dbReference>
<sequence length="151" mass="17061">MTVETIMTKQVITVQEDATIEKCAHILSTNRLSGLPVVNDAGKLVGIVTEGDLIRRKTDVQTPAYLEFLGGIIYLDNPNKFFEDVKKTMGLYVHEIMSTELITIHPDDTVEKAANLLVHHKIKRLPVLDDEDQLIGIVARKDIMQYLFQDK</sequence>
<dbReference type="Gene3D" id="3.10.580.10">
    <property type="entry name" value="CBS-domain"/>
    <property type="match status" value="1"/>
</dbReference>
<evidence type="ECO:0000256" key="1">
    <source>
        <dbReference type="ARBA" id="ARBA00023122"/>
    </source>
</evidence>
<dbReference type="PANTHER" id="PTHR43080">
    <property type="entry name" value="CBS DOMAIN-CONTAINING PROTEIN CBSX3, MITOCHONDRIAL"/>
    <property type="match status" value="1"/>
</dbReference>
<dbReference type="InterPro" id="IPR046342">
    <property type="entry name" value="CBS_dom_sf"/>
</dbReference>
<evidence type="ECO:0000313" key="5">
    <source>
        <dbReference type="Proteomes" id="UP000823937"/>
    </source>
</evidence>
<dbReference type="Proteomes" id="UP000823937">
    <property type="component" value="Unassembled WGS sequence"/>
</dbReference>
<dbReference type="InterPro" id="IPR051257">
    <property type="entry name" value="Diverse_CBS-Domain"/>
</dbReference>
<dbReference type="PROSITE" id="PS51371">
    <property type="entry name" value="CBS"/>
    <property type="match status" value="2"/>
</dbReference>
<dbReference type="CDD" id="cd04586">
    <property type="entry name" value="CBS_pair_BON_assoc"/>
    <property type="match status" value="1"/>
</dbReference>
<reference evidence="4" key="1">
    <citation type="journal article" date="2021" name="PeerJ">
        <title>Extensive microbial diversity within the chicken gut microbiome revealed by metagenomics and culture.</title>
        <authorList>
            <person name="Gilroy R."/>
            <person name="Ravi A."/>
            <person name="Getino M."/>
            <person name="Pursley I."/>
            <person name="Horton D.L."/>
            <person name="Alikhan N.F."/>
            <person name="Baker D."/>
            <person name="Gharbi K."/>
            <person name="Hall N."/>
            <person name="Watson M."/>
            <person name="Adriaenssens E.M."/>
            <person name="Foster-Nyarko E."/>
            <person name="Jarju S."/>
            <person name="Secka A."/>
            <person name="Antonio M."/>
            <person name="Oren A."/>
            <person name="Chaudhuri R.R."/>
            <person name="La Ragione R."/>
            <person name="Hildebrand F."/>
            <person name="Pallen M.J."/>
        </authorList>
    </citation>
    <scope>NUCLEOTIDE SEQUENCE</scope>
    <source>
        <strain evidence="4">CHK169-2315</strain>
    </source>
</reference>
<gene>
    <name evidence="4" type="ORF">H9895_05140</name>
</gene>
<evidence type="ECO:0000259" key="3">
    <source>
        <dbReference type="PROSITE" id="PS51371"/>
    </source>
</evidence>
<feature type="domain" description="CBS" evidence="3">
    <location>
        <begin position="97"/>
        <end position="151"/>
    </location>
</feature>
<proteinExistence type="predicted"/>
<evidence type="ECO:0000313" key="4">
    <source>
        <dbReference type="EMBL" id="HIV74452.1"/>
    </source>
</evidence>
<dbReference type="SMART" id="SM00116">
    <property type="entry name" value="CBS"/>
    <property type="match status" value="2"/>
</dbReference>
<dbReference type="SUPFAM" id="SSF54631">
    <property type="entry name" value="CBS-domain pair"/>
    <property type="match status" value="1"/>
</dbReference>
<dbReference type="PANTHER" id="PTHR43080:SF2">
    <property type="entry name" value="CBS DOMAIN-CONTAINING PROTEIN"/>
    <property type="match status" value="1"/>
</dbReference>
<reference evidence="4" key="2">
    <citation type="submission" date="2021-04" db="EMBL/GenBank/DDBJ databases">
        <authorList>
            <person name="Gilroy R."/>
        </authorList>
    </citation>
    <scope>NUCLEOTIDE SEQUENCE</scope>
    <source>
        <strain evidence="4">CHK169-2315</strain>
    </source>
</reference>
<organism evidence="4 5">
    <name type="scientific">Candidatus Pseudogracilibacillus intestinigallinarum</name>
    <dbReference type="NCBI Taxonomy" id="2838742"/>
    <lineage>
        <taxon>Bacteria</taxon>
        <taxon>Bacillati</taxon>
        <taxon>Bacillota</taxon>
        <taxon>Bacilli</taxon>
        <taxon>Bacillales</taxon>
        <taxon>Bacillaceae</taxon>
        <taxon>Pseudogracilibacillus</taxon>
    </lineage>
</organism>
<evidence type="ECO:0000256" key="2">
    <source>
        <dbReference type="PROSITE-ProRule" id="PRU00703"/>
    </source>
</evidence>
<dbReference type="Pfam" id="PF00571">
    <property type="entry name" value="CBS"/>
    <property type="match status" value="2"/>
</dbReference>
<keyword evidence="1 2" id="KW-0129">CBS domain</keyword>